<evidence type="ECO:0000256" key="3">
    <source>
        <dbReference type="PIRSR" id="PIRSR000915-2"/>
    </source>
</evidence>
<protein>
    <submittedName>
        <fullName evidence="7">Glycerol-3-phosphate phosphatase</fullName>
    </submittedName>
</protein>
<dbReference type="InterPro" id="IPR023214">
    <property type="entry name" value="HAD_sf"/>
</dbReference>
<dbReference type="WBParaSite" id="HPBE_0000690401-mRNA-1">
    <property type="protein sequence ID" value="HPBE_0000690401-mRNA-1"/>
    <property type="gene ID" value="HPBE_0000690401"/>
</dbReference>
<dbReference type="GO" id="GO:0005737">
    <property type="term" value="C:cytoplasm"/>
    <property type="evidence" value="ECO:0007669"/>
    <property type="project" value="TreeGrafter"/>
</dbReference>
<accession>A0A183FIY0</accession>
<reference evidence="5 6" key="1">
    <citation type="submission" date="2018-11" db="EMBL/GenBank/DDBJ databases">
        <authorList>
            <consortium name="Pathogen Informatics"/>
        </authorList>
    </citation>
    <scope>NUCLEOTIDE SEQUENCE [LARGE SCALE GENOMIC DNA]</scope>
</reference>
<feature type="active site" description="Proton donor" evidence="2">
    <location>
        <position position="56"/>
    </location>
</feature>
<dbReference type="EMBL" id="UZAH01025766">
    <property type="protein sequence ID" value="VDO70164.1"/>
    <property type="molecule type" value="Genomic_DNA"/>
</dbReference>
<dbReference type="Gene3D" id="3.40.50.1000">
    <property type="entry name" value="HAD superfamily/HAD-like"/>
    <property type="match status" value="2"/>
</dbReference>
<dbReference type="Pfam" id="PF13242">
    <property type="entry name" value="Hydrolase_like"/>
    <property type="match status" value="1"/>
</dbReference>
<gene>
    <name evidence="5" type="ORF">HPBE_LOCUS6905</name>
</gene>
<dbReference type="GO" id="GO:0046872">
    <property type="term" value="F:metal ion binding"/>
    <property type="evidence" value="ECO:0007669"/>
    <property type="project" value="UniProtKB-KW"/>
</dbReference>
<evidence type="ECO:0000256" key="4">
    <source>
        <dbReference type="PIRSR" id="PIRSR000915-3"/>
    </source>
</evidence>
<comment type="cofactor">
    <cofactor evidence="4">
        <name>Mg(2+)</name>
        <dbReference type="ChEBI" id="CHEBI:18420"/>
    </cofactor>
    <text evidence="4">Divalent metal ions. Mg(2+) is the most effective.</text>
</comment>
<dbReference type="PANTHER" id="PTHR19288:SF83">
    <property type="entry name" value="PHOSPHOGLYCOLATE PHOSPHATASE"/>
    <property type="match status" value="1"/>
</dbReference>
<keyword evidence="4" id="KW-0460">Magnesium</keyword>
<keyword evidence="6" id="KW-1185">Reference proteome</keyword>
<evidence type="ECO:0000313" key="6">
    <source>
        <dbReference type="Proteomes" id="UP000050761"/>
    </source>
</evidence>
<evidence type="ECO:0000256" key="2">
    <source>
        <dbReference type="PIRSR" id="PIRSR000915-1"/>
    </source>
</evidence>
<keyword evidence="4" id="KW-0479">Metal-binding</keyword>
<dbReference type="Proteomes" id="UP000050761">
    <property type="component" value="Unassembled WGS sequence"/>
</dbReference>
<keyword evidence="1" id="KW-0378">Hydrolase</keyword>
<evidence type="ECO:0000313" key="5">
    <source>
        <dbReference type="EMBL" id="VDO70164.1"/>
    </source>
</evidence>
<evidence type="ECO:0000256" key="1">
    <source>
        <dbReference type="PIRNR" id="PIRNR000915"/>
    </source>
</evidence>
<comment type="similarity">
    <text evidence="1">Belongs to the HAD-like hydrolase superfamily.</text>
</comment>
<feature type="binding site" evidence="3">
    <location>
        <position position="230"/>
    </location>
    <ligand>
        <name>substrate</name>
    </ligand>
</feature>
<dbReference type="GO" id="GO:0016791">
    <property type="term" value="F:phosphatase activity"/>
    <property type="evidence" value="ECO:0007669"/>
    <property type="project" value="TreeGrafter"/>
</dbReference>
<dbReference type="PIRSF" id="PIRSF000915">
    <property type="entry name" value="PGP-type_phosphatase"/>
    <property type="match status" value="1"/>
</dbReference>
<organism evidence="6 7">
    <name type="scientific">Heligmosomoides polygyrus</name>
    <name type="common">Parasitic roundworm</name>
    <dbReference type="NCBI Taxonomy" id="6339"/>
    <lineage>
        <taxon>Eukaryota</taxon>
        <taxon>Metazoa</taxon>
        <taxon>Ecdysozoa</taxon>
        <taxon>Nematoda</taxon>
        <taxon>Chromadorea</taxon>
        <taxon>Rhabditida</taxon>
        <taxon>Rhabditina</taxon>
        <taxon>Rhabditomorpha</taxon>
        <taxon>Strongyloidea</taxon>
        <taxon>Heligmosomidae</taxon>
        <taxon>Heligmosomoides</taxon>
    </lineage>
</organism>
<dbReference type="PANTHER" id="PTHR19288">
    <property type="entry name" value="4-NITROPHENYLPHOSPHATASE-RELATED"/>
    <property type="match status" value="1"/>
</dbReference>
<proteinExistence type="inferred from homology"/>
<dbReference type="NCBIfam" id="TIGR01460">
    <property type="entry name" value="HAD-SF-IIA"/>
    <property type="match status" value="1"/>
</dbReference>
<dbReference type="AlphaFoldDB" id="A0A183FIY0"/>
<evidence type="ECO:0000313" key="7">
    <source>
        <dbReference type="WBParaSite" id="HPBE_0000690401-mRNA-1"/>
    </source>
</evidence>
<reference evidence="7" key="2">
    <citation type="submission" date="2019-09" db="UniProtKB">
        <authorList>
            <consortium name="WormBaseParasite"/>
        </authorList>
    </citation>
    <scope>IDENTIFICATION</scope>
</reference>
<name>A0A183FIY0_HELPZ</name>
<sequence>MSSSPAGSAHGGGTFMGMFNEECLRMTSADASVELLTAESFVDLLAEFDTFIFGADALTWLREGVILEAASLINLLLDNDKKVIILTNDTTETRSTHQSKLAQHRDSIVTPGLIAAEYIKKFGDATKKVYLIASEGVADEMKNCGLQCFGEGPDLLTTTGKEASIFDAGLAVKKLSKAANYLKNPSCLFIATSDDPTISCQNTDVVVPDAGSIAAAVTKASSRQPVIVGKPHYLSFQFIRKRFKIKKSRTLIVCNSFSSDVKFGRDHGMRTLLVPSSPRQLEEMEGIRSAGRLDHLPHYYATSISSILPSGMRS</sequence>
<dbReference type="Pfam" id="PF13344">
    <property type="entry name" value="Hydrolase_6"/>
    <property type="match status" value="1"/>
</dbReference>
<dbReference type="InterPro" id="IPR006357">
    <property type="entry name" value="HAD-SF_hydro_IIA"/>
</dbReference>
<dbReference type="InterPro" id="IPR036412">
    <property type="entry name" value="HAD-like_sf"/>
</dbReference>
<accession>A0A3P7YFM4</accession>
<feature type="binding site" evidence="4">
    <location>
        <position position="56"/>
    </location>
    <ligand>
        <name>Mg(2+)</name>
        <dbReference type="ChEBI" id="CHEBI:18420"/>
    </ligand>
</feature>
<dbReference type="OrthoDB" id="413953at2759"/>
<dbReference type="SUPFAM" id="SSF56784">
    <property type="entry name" value="HAD-like"/>
    <property type="match status" value="1"/>
</dbReference>